<proteinExistence type="predicted"/>
<protein>
    <recommendedName>
        <fullName evidence="6">DUF4038 domain-containing protein</fullName>
    </recommendedName>
</protein>
<dbReference type="PANTHER" id="PTHR37836">
    <property type="entry name" value="LMO1036 PROTEIN"/>
    <property type="match status" value="1"/>
</dbReference>
<reference evidence="4 5" key="1">
    <citation type="journal article" date="2013" name="PLoS Genet.">
        <title>Genomic mechanisms accounting for the adaptation to parasitism in nematode-trapping fungi.</title>
        <authorList>
            <person name="Meerupati T."/>
            <person name="Andersson K.M."/>
            <person name="Friman E."/>
            <person name="Kumar D."/>
            <person name="Tunlid A."/>
            <person name="Ahren D."/>
        </authorList>
    </citation>
    <scope>NUCLEOTIDE SEQUENCE [LARGE SCALE GENOMIC DNA]</scope>
    <source>
        <strain evidence="4 5">CBS 200.50</strain>
    </source>
</reference>
<feature type="domain" description="Apiosidase-like catalytic" evidence="3">
    <location>
        <begin position="35"/>
        <end position="411"/>
    </location>
</feature>
<dbReference type="InterPro" id="IPR025277">
    <property type="entry name" value="Apiosidase-like_cat_dom"/>
</dbReference>
<dbReference type="Pfam" id="PF12904">
    <property type="entry name" value="Collagen_bind_2"/>
    <property type="match status" value="1"/>
</dbReference>
<keyword evidence="1" id="KW-0732">Signal</keyword>
<keyword evidence="5" id="KW-1185">Reference proteome</keyword>
<feature type="chain" id="PRO_5004561056" description="DUF4038 domain-containing protein" evidence="1">
    <location>
        <begin position="23"/>
        <end position="518"/>
    </location>
</feature>
<dbReference type="InterPro" id="IPR024749">
    <property type="entry name" value="Collagen-bd_put"/>
</dbReference>
<evidence type="ECO:0008006" key="6">
    <source>
        <dbReference type="Google" id="ProtNLM"/>
    </source>
</evidence>
<dbReference type="Pfam" id="PF13204">
    <property type="entry name" value="Apiosidase"/>
    <property type="match status" value="1"/>
</dbReference>
<comment type="caution">
    <text evidence="4">The sequence shown here is derived from an EMBL/GenBank/DDBJ whole genome shotgun (WGS) entry which is preliminary data.</text>
</comment>
<dbReference type="OMA" id="AWGKYVH"/>
<dbReference type="Gene3D" id="3.20.20.80">
    <property type="entry name" value="Glycosidases"/>
    <property type="match status" value="1"/>
</dbReference>
<organism evidence="4 5">
    <name type="scientific">Dactylellina haptotyla (strain CBS 200.50)</name>
    <name type="common">Nematode-trapping fungus</name>
    <name type="synonym">Monacrosporium haptotylum</name>
    <dbReference type="NCBI Taxonomy" id="1284197"/>
    <lineage>
        <taxon>Eukaryota</taxon>
        <taxon>Fungi</taxon>
        <taxon>Dikarya</taxon>
        <taxon>Ascomycota</taxon>
        <taxon>Pezizomycotina</taxon>
        <taxon>Orbiliomycetes</taxon>
        <taxon>Orbiliales</taxon>
        <taxon>Orbiliaceae</taxon>
        <taxon>Dactylellina</taxon>
    </lineage>
</organism>
<evidence type="ECO:0000259" key="2">
    <source>
        <dbReference type="Pfam" id="PF12904"/>
    </source>
</evidence>
<evidence type="ECO:0000313" key="5">
    <source>
        <dbReference type="Proteomes" id="UP000015100"/>
    </source>
</evidence>
<dbReference type="HOGENOM" id="CLU_023504_0_1_1"/>
<name>S8B913_DACHA</name>
<evidence type="ECO:0000256" key="1">
    <source>
        <dbReference type="SAM" id="SignalP"/>
    </source>
</evidence>
<dbReference type="PANTHER" id="PTHR37836:SF2">
    <property type="entry name" value="DUF4038 DOMAIN-CONTAINING PROTEIN"/>
    <property type="match status" value="1"/>
</dbReference>
<dbReference type="STRING" id="1284197.S8B913"/>
<gene>
    <name evidence="4" type="ORF">H072_11077</name>
</gene>
<dbReference type="OrthoDB" id="2581507at2759"/>
<feature type="domain" description="Putative collagen-binding" evidence="2">
    <location>
        <begin position="423"/>
        <end position="517"/>
    </location>
</feature>
<dbReference type="Proteomes" id="UP000015100">
    <property type="component" value="Unassembled WGS sequence"/>
</dbReference>
<sequence length="518" mass="57998">MHFSRILNWLLPIASIASIGHAAWQIPDEYALTASKDGHYFQLSNGQPFFWQADTAWLLFHRLTYAEADVYLSDRASKGFTVILAVGYTQLGITNKNRNGDLPFINSDPTKPNEPYWAFIDSIVELAWKKGIRFAMVPSWGNTVHDSDGKGSFIDINTAYTFGKFIGGRYPYLPKMLVADTNPYWTNKTAVKADYAYGGVTPEYVFRDWAPEYDDLANGIVAGERDILTANLTSPHNNADRAKFRWQPLMTIHCTNQWFAGTPVALASEFFNNRDWLTFDSSQSGHSDFPPNPPIPWWNARRGWEPVELMWAKGETAKGKKRPAIDNEAHYENRYDNGKSVYPYWNASDVRVGSWQSVFVGGAGLTYGGDNVMQLYNPALFTQDGSGPAIPWYDEIKYPGAGQMQYIKQAIFDRGNTTYFSRVPAQGIIVGDAGLNDKRITATQDSKGSWIMVYTPTGKAFTIETKSLVGCDIKASWYDPLSGVYTAFAYTQCGSTTVRKFTPPSAATHSDWVLVLQG</sequence>
<evidence type="ECO:0000313" key="4">
    <source>
        <dbReference type="EMBL" id="EPS35558.1"/>
    </source>
</evidence>
<reference evidence="5" key="2">
    <citation type="submission" date="2013-04" db="EMBL/GenBank/DDBJ databases">
        <title>Genomic mechanisms accounting for the adaptation to parasitism in nematode-trapping fungi.</title>
        <authorList>
            <person name="Ahren D.G."/>
        </authorList>
    </citation>
    <scope>NUCLEOTIDE SEQUENCE [LARGE SCALE GENOMIC DNA]</scope>
    <source>
        <strain evidence="5">CBS 200.50</strain>
    </source>
</reference>
<dbReference type="EMBL" id="AQGS01001127">
    <property type="protein sequence ID" value="EPS35558.1"/>
    <property type="molecule type" value="Genomic_DNA"/>
</dbReference>
<dbReference type="AlphaFoldDB" id="S8B913"/>
<feature type="signal peptide" evidence="1">
    <location>
        <begin position="1"/>
        <end position="22"/>
    </location>
</feature>
<accession>S8B913</accession>
<evidence type="ECO:0000259" key="3">
    <source>
        <dbReference type="Pfam" id="PF13204"/>
    </source>
</evidence>
<dbReference type="eggNOG" id="ENOG502RX0M">
    <property type="taxonomic scope" value="Eukaryota"/>
</dbReference>